<keyword evidence="11 18" id="KW-0249">Electron transport</keyword>
<dbReference type="GeneID" id="27110970"/>
<evidence type="ECO:0000256" key="13">
    <source>
        <dbReference type="ARBA" id="ARBA00023027"/>
    </source>
</evidence>
<keyword evidence="7 18" id="KW-0679">Respiratory chain</keyword>
<dbReference type="RefSeq" id="YP_009240886.1">
    <property type="nucleotide sequence ID" value="NC_029753.1"/>
</dbReference>
<comment type="function">
    <text evidence="18">Core subunit of the mitochondrial membrane respiratory chain NADH dehydrogenase (Complex I) which catalyzes electron transfer from NADH through the respiratory chain, using ubiquinone as an electron acceptor. Essential for the catalytic activity and assembly of complex I.</text>
</comment>
<evidence type="ECO:0000256" key="15">
    <source>
        <dbReference type="ARBA" id="ARBA00023128"/>
    </source>
</evidence>
<protein>
    <recommendedName>
        <fullName evidence="5 18">NADH-ubiquinone oxidoreductase chain 2</fullName>
        <ecNumber evidence="4 18">7.1.1.2</ecNumber>
    </recommendedName>
</protein>
<geneLocation type="mitochondrion" evidence="21"/>
<dbReference type="PANTHER" id="PTHR46552:SF1">
    <property type="entry name" value="NADH-UBIQUINONE OXIDOREDUCTASE CHAIN 2"/>
    <property type="match status" value="1"/>
</dbReference>
<dbReference type="InterPro" id="IPR001750">
    <property type="entry name" value="ND/Mrp_TM"/>
</dbReference>
<feature type="domain" description="NADH dehydrogenase subunit 2 C-terminal" evidence="20">
    <location>
        <begin position="288"/>
        <end position="340"/>
    </location>
</feature>
<dbReference type="EC" id="7.1.1.2" evidence="4 18"/>
<keyword evidence="8 18" id="KW-0812">Transmembrane</keyword>
<feature type="transmembrane region" description="Helical" evidence="18">
    <location>
        <begin position="137"/>
        <end position="164"/>
    </location>
</feature>
<evidence type="ECO:0000256" key="10">
    <source>
        <dbReference type="ARBA" id="ARBA00022967"/>
    </source>
</evidence>
<keyword evidence="6" id="KW-0813">Transport</keyword>
<feature type="transmembrane region" description="Helical" evidence="18">
    <location>
        <begin position="6"/>
        <end position="22"/>
    </location>
</feature>
<dbReference type="AlphaFoldDB" id="A0A126FA46"/>
<dbReference type="GO" id="GO:0008137">
    <property type="term" value="F:NADH dehydrogenase (ubiquinone) activity"/>
    <property type="evidence" value="ECO:0007669"/>
    <property type="project" value="UniProtKB-EC"/>
</dbReference>
<evidence type="ECO:0000256" key="8">
    <source>
        <dbReference type="ARBA" id="ARBA00022692"/>
    </source>
</evidence>
<feature type="domain" description="NADH:quinone oxidoreductase/Mrp antiporter transmembrane" evidence="19">
    <location>
        <begin position="24"/>
        <end position="287"/>
    </location>
</feature>
<comment type="similarity">
    <text evidence="3 18">Belongs to the complex I subunit 2 family.</text>
</comment>
<feature type="transmembrane region" description="Helical" evidence="18">
    <location>
        <begin position="200"/>
        <end position="225"/>
    </location>
</feature>
<dbReference type="Pfam" id="PF00361">
    <property type="entry name" value="Proton_antipo_M"/>
    <property type="match status" value="1"/>
</dbReference>
<keyword evidence="12 18" id="KW-1133">Transmembrane helix</keyword>
<name>A0A126FA46_9DIPT</name>
<dbReference type="GO" id="GO:0005743">
    <property type="term" value="C:mitochondrial inner membrane"/>
    <property type="evidence" value="ECO:0007669"/>
    <property type="project" value="UniProtKB-SubCell"/>
</dbReference>
<feature type="transmembrane region" description="Helical" evidence="18">
    <location>
        <begin position="321"/>
        <end position="342"/>
    </location>
</feature>
<evidence type="ECO:0000256" key="5">
    <source>
        <dbReference type="ARBA" id="ARBA00021008"/>
    </source>
</evidence>
<keyword evidence="15 18" id="KW-0496">Mitochondrion</keyword>
<dbReference type="InterPro" id="IPR050175">
    <property type="entry name" value="Complex_I_Subunit_2"/>
</dbReference>
<dbReference type="CTD" id="4536"/>
<feature type="transmembrane region" description="Helical" evidence="18">
    <location>
        <begin position="94"/>
        <end position="117"/>
    </location>
</feature>
<evidence type="ECO:0000256" key="9">
    <source>
        <dbReference type="ARBA" id="ARBA00022792"/>
    </source>
</evidence>
<evidence type="ECO:0000259" key="19">
    <source>
        <dbReference type="Pfam" id="PF00361"/>
    </source>
</evidence>
<comment type="function">
    <text evidence="1">Core subunit of the mitochondrial membrane respiratory chain NADH dehydrogenase (Complex I) that is believed to belong to the minimal assembly required for catalysis. Complex I functions in the transfer of electrons from NADH to the respiratory chain. The immediate electron acceptor for the enzyme is believed to be ubiquinone.</text>
</comment>
<evidence type="ECO:0000256" key="18">
    <source>
        <dbReference type="RuleBase" id="RU003403"/>
    </source>
</evidence>
<evidence type="ECO:0000256" key="4">
    <source>
        <dbReference type="ARBA" id="ARBA00012944"/>
    </source>
</evidence>
<reference evidence="21" key="1">
    <citation type="submission" date="2015-02" db="EMBL/GenBank/DDBJ databases">
        <title>Analysis of Complete Mitochondrial Genome of Simulium aureohirtum.</title>
        <authorList>
            <person name="Wang Q."/>
            <person name="Chen L."/>
            <person name="Ding J."/>
            <person name="Liu Y."/>
            <person name="Wang J."/>
        </authorList>
    </citation>
    <scope>NUCLEOTIDE SEQUENCE</scope>
</reference>
<dbReference type="InterPro" id="IPR010933">
    <property type="entry name" value="NADH_DH_su2_C"/>
</dbReference>
<dbReference type="PRINTS" id="PR01436">
    <property type="entry name" value="NADHDHGNASE2"/>
</dbReference>
<evidence type="ECO:0000256" key="7">
    <source>
        <dbReference type="ARBA" id="ARBA00022660"/>
    </source>
</evidence>
<keyword evidence="10 18" id="KW-1278">Translocase</keyword>
<feature type="transmembrane region" description="Helical" evidence="18">
    <location>
        <begin position="271"/>
        <end position="292"/>
    </location>
</feature>
<evidence type="ECO:0000259" key="20">
    <source>
        <dbReference type="Pfam" id="PF06444"/>
    </source>
</evidence>
<evidence type="ECO:0000256" key="14">
    <source>
        <dbReference type="ARBA" id="ARBA00023075"/>
    </source>
</evidence>
<dbReference type="InterPro" id="IPR003917">
    <property type="entry name" value="NADH_UbQ_OxRdtase_chain2"/>
</dbReference>
<keyword evidence="9 18" id="KW-0999">Mitochondrion inner membrane</keyword>
<evidence type="ECO:0000256" key="12">
    <source>
        <dbReference type="ARBA" id="ARBA00022989"/>
    </source>
</evidence>
<gene>
    <name evidence="21" type="primary">ND2</name>
</gene>
<feature type="transmembrane region" description="Helical" evidence="18">
    <location>
        <begin position="237"/>
        <end position="259"/>
    </location>
</feature>
<keyword evidence="13 18" id="KW-0520">NAD</keyword>
<dbReference type="GO" id="GO:0006120">
    <property type="term" value="P:mitochondrial electron transport, NADH to ubiquinone"/>
    <property type="evidence" value="ECO:0007669"/>
    <property type="project" value="InterPro"/>
</dbReference>
<evidence type="ECO:0000256" key="6">
    <source>
        <dbReference type="ARBA" id="ARBA00022448"/>
    </source>
</evidence>
<dbReference type="Pfam" id="PF06444">
    <property type="entry name" value="NADH_dehy_S2_C"/>
    <property type="match status" value="1"/>
</dbReference>
<evidence type="ECO:0000256" key="11">
    <source>
        <dbReference type="ARBA" id="ARBA00022982"/>
    </source>
</evidence>
<proteinExistence type="inferred from homology"/>
<sequence length="343" mass="39724">MFKNLSNYLFLTTLISGTLISISSNSWLGAWIGLEINLLSFIPLMIDTNNLLSTEASLKYFLTQALASAIFLFSSILFILQLNVFSMMSMNSNFITLIILSSLLLKSGAAPFHFWFPGVMEGLNWWNNLILMTWQKIAPLMLTSYCLNFNFIINIIILSIMIGSLGGLNQTSLRKLMAFSSINHLGWMLAAMIYSENLWLSYFFIYTYLSFTIIFIFNLFNFFHLNQMFSFYNQNPLVKFSLFISLLSLGGLPPFLGFLPKWMVIQSISNLNAIFLLIVMVSFTLITLYFYMRITYSAFMLSYMEINWNYKNFTINKNMNWTLLLNFFSSMSLTLISLLYLFM</sequence>
<keyword evidence="14 18" id="KW-0830">Ubiquinone</keyword>
<feature type="transmembrane region" description="Helical" evidence="18">
    <location>
        <begin position="58"/>
        <end position="82"/>
    </location>
</feature>
<evidence type="ECO:0000313" key="21">
    <source>
        <dbReference type="EMBL" id="AKN23373.1"/>
    </source>
</evidence>
<comment type="catalytic activity">
    <reaction evidence="17 18">
        <text>a ubiquinone + NADH + 5 H(+)(in) = a ubiquinol + NAD(+) + 4 H(+)(out)</text>
        <dbReference type="Rhea" id="RHEA:29091"/>
        <dbReference type="Rhea" id="RHEA-COMP:9565"/>
        <dbReference type="Rhea" id="RHEA-COMP:9566"/>
        <dbReference type="ChEBI" id="CHEBI:15378"/>
        <dbReference type="ChEBI" id="CHEBI:16389"/>
        <dbReference type="ChEBI" id="CHEBI:17976"/>
        <dbReference type="ChEBI" id="CHEBI:57540"/>
        <dbReference type="ChEBI" id="CHEBI:57945"/>
        <dbReference type="EC" id="7.1.1.2"/>
    </reaction>
</comment>
<accession>A0A126FA46</accession>
<dbReference type="PANTHER" id="PTHR46552">
    <property type="entry name" value="NADH-UBIQUINONE OXIDOREDUCTASE CHAIN 2"/>
    <property type="match status" value="1"/>
</dbReference>
<evidence type="ECO:0000256" key="2">
    <source>
        <dbReference type="ARBA" id="ARBA00004448"/>
    </source>
</evidence>
<evidence type="ECO:0000256" key="1">
    <source>
        <dbReference type="ARBA" id="ARBA00003257"/>
    </source>
</evidence>
<evidence type="ECO:0000256" key="3">
    <source>
        <dbReference type="ARBA" id="ARBA00007012"/>
    </source>
</evidence>
<evidence type="ECO:0000256" key="17">
    <source>
        <dbReference type="ARBA" id="ARBA00049551"/>
    </source>
</evidence>
<evidence type="ECO:0000256" key="16">
    <source>
        <dbReference type="ARBA" id="ARBA00023136"/>
    </source>
</evidence>
<dbReference type="EMBL" id="KP793690">
    <property type="protein sequence ID" value="AKN23373.1"/>
    <property type="molecule type" value="Genomic_DNA"/>
</dbReference>
<comment type="subcellular location">
    <subcellularLocation>
        <location evidence="2 18">Mitochondrion inner membrane</location>
        <topology evidence="2 18">Multi-pass membrane protein</topology>
    </subcellularLocation>
</comment>
<keyword evidence="16 18" id="KW-0472">Membrane</keyword>
<organism evidence="21">
    <name type="scientific">Simulium aureohirtum</name>
    <dbReference type="NCBI Taxonomy" id="154798"/>
    <lineage>
        <taxon>Eukaryota</taxon>
        <taxon>Metazoa</taxon>
        <taxon>Ecdysozoa</taxon>
        <taxon>Arthropoda</taxon>
        <taxon>Hexapoda</taxon>
        <taxon>Insecta</taxon>
        <taxon>Pterygota</taxon>
        <taxon>Neoptera</taxon>
        <taxon>Endopterygota</taxon>
        <taxon>Diptera</taxon>
        <taxon>Nematocera</taxon>
        <taxon>Chironomoidea</taxon>
        <taxon>Simuliidae</taxon>
        <taxon>Simulium</taxon>
        <taxon>ruficorne group</taxon>
    </lineage>
</organism>